<evidence type="ECO:0000313" key="2">
    <source>
        <dbReference type="Proteomes" id="UP000256661"/>
    </source>
</evidence>
<gene>
    <name evidence="1" type="ORF">DFJ69_0364</name>
</gene>
<name>A0A3D9SQW5_9ACTN</name>
<dbReference type="EMBL" id="QTTT01000001">
    <property type="protein sequence ID" value="REE94994.1"/>
    <property type="molecule type" value="Genomic_DNA"/>
</dbReference>
<dbReference type="AlphaFoldDB" id="A0A3D9SQW5"/>
<accession>A0A3D9SQW5</accession>
<sequence>MPQKAPPAAVLERRYRDLVRLAYLVLPGKGKRIYRMAVAQRIVDGEFPLVGNRAARPGGRYSYARTRTRVLRRAMRPSWRLRIGLGPWLRGLPTALPDPALTLALSELEAPVRVAYVLREVERMPRYAVRDQLVELGVTDVPAVLEVAEAVGGVAEPSERCAGMPEDVSVRQAYDRAVRRRTRLPIAVATALTVGLGGTVFVMETGGAPAPAEARQGRLVTAPVRDWARAPRTLDVWPARGELAGDRLFTGRALATWSQGAGRGTNPQLLFAGRIKGVPTALLRHGDRVARYTEPARTLETLPSAGRDATMPLALGKGYYLLPPWTTQAHAPDGERAGLDDGAAGPFTVDTSCGRGPLLRLTDAEGSAMLAQLGGPVPASVSYRPSTGPEPRPVTPDSAGLRVWKRLSCALPAASRPVTRAVAWEFWAGRLPEQARPARWVCTRFTYADGGTSARATLIEPGGRHHDAGVCDAERPVSGLWWRSPAERWYYVAAGAPGLVPHAEGPVRRAGVNDGLLVATGPRPKRRPTAPVTLTARTS</sequence>
<keyword evidence="2" id="KW-1185">Reference proteome</keyword>
<dbReference type="Proteomes" id="UP000256661">
    <property type="component" value="Unassembled WGS sequence"/>
</dbReference>
<dbReference type="RefSeq" id="WP_116020860.1">
    <property type="nucleotide sequence ID" value="NZ_QTTT01000001.1"/>
</dbReference>
<proteinExistence type="predicted"/>
<dbReference type="OrthoDB" id="3932808at2"/>
<protein>
    <recommendedName>
        <fullName evidence="3">DNA-directed RNA polymerase specialized sigma24 family protein</fullName>
    </recommendedName>
</protein>
<evidence type="ECO:0008006" key="3">
    <source>
        <dbReference type="Google" id="ProtNLM"/>
    </source>
</evidence>
<comment type="caution">
    <text evidence="1">The sequence shown here is derived from an EMBL/GenBank/DDBJ whole genome shotgun (WGS) entry which is preliminary data.</text>
</comment>
<evidence type="ECO:0000313" key="1">
    <source>
        <dbReference type="EMBL" id="REE94994.1"/>
    </source>
</evidence>
<organism evidence="1 2">
    <name type="scientific">Thermomonospora umbrina</name>
    <dbReference type="NCBI Taxonomy" id="111806"/>
    <lineage>
        <taxon>Bacteria</taxon>
        <taxon>Bacillati</taxon>
        <taxon>Actinomycetota</taxon>
        <taxon>Actinomycetes</taxon>
        <taxon>Streptosporangiales</taxon>
        <taxon>Thermomonosporaceae</taxon>
        <taxon>Thermomonospora</taxon>
    </lineage>
</organism>
<reference evidence="1 2" key="1">
    <citation type="submission" date="2018-08" db="EMBL/GenBank/DDBJ databases">
        <title>Sequencing the genomes of 1000 actinobacteria strains.</title>
        <authorList>
            <person name="Klenk H.-P."/>
        </authorList>
    </citation>
    <scope>NUCLEOTIDE SEQUENCE [LARGE SCALE GENOMIC DNA]</scope>
    <source>
        <strain evidence="1 2">DSM 43927</strain>
    </source>
</reference>